<gene>
    <name evidence="2" type="ORF">CGLO_12737</name>
</gene>
<dbReference type="OrthoDB" id="5360893at2759"/>
<dbReference type="InterPro" id="IPR050312">
    <property type="entry name" value="IolE/XylAMocC-like"/>
</dbReference>
<dbReference type="EMBL" id="AMYD01002739">
    <property type="protein sequence ID" value="EQB48041.1"/>
    <property type="molecule type" value="Genomic_DNA"/>
</dbReference>
<organism evidence="2 3">
    <name type="scientific">Colletotrichum gloeosporioides (strain Cg-14)</name>
    <name type="common">Anthracnose fungus</name>
    <name type="synonym">Glomerella cingulata</name>
    <dbReference type="NCBI Taxonomy" id="1237896"/>
    <lineage>
        <taxon>Eukaryota</taxon>
        <taxon>Fungi</taxon>
        <taxon>Dikarya</taxon>
        <taxon>Ascomycota</taxon>
        <taxon>Pezizomycotina</taxon>
        <taxon>Sordariomycetes</taxon>
        <taxon>Hypocreomycetidae</taxon>
        <taxon>Glomerellales</taxon>
        <taxon>Glomerellaceae</taxon>
        <taxon>Colletotrichum</taxon>
        <taxon>Colletotrichum gloeosporioides species complex</taxon>
    </lineage>
</organism>
<dbReference type="HOGENOM" id="CLU_035063_0_0_1"/>
<dbReference type="SUPFAM" id="SSF51658">
    <property type="entry name" value="Xylose isomerase-like"/>
    <property type="match status" value="1"/>
</dbReference>
<dbReference type="STRING" id="1237896.T0L8U5"/>
<evidence type="ECO:0000313" key="3">
    <source>
        <dbReference type="Proteomes" id="UP000015530"/>
    </source>
</evidence>
<dbReference type="Gene3D" id="3.20.20.150">
    <property type="entry name" value="Divalent-metal-dependent TIM barrel enzymes"/>
    <property type="match status" value="1"/>
</dbReference>
<proteinExistence type="predicted"/>
<reference evidence="3" key="1">
    <citation type="journal article" date="2013" name="Mol. Plant Microbe Interact.">
        <title>Global aspects of pacC regulation of pathogenicity genes in Colletotrichum gloeosporioides as revealed by transcriptome analysis.</title>
        <authorList>
            <person name="Alkan N."/>
            <person name="Meng X."/>
            <person name="Friedlander G."/>
            <person name="Reuveni E."/>
            <person name="Sukno S."/>
            <person name="Sherman A."/>
            <person name="Thon M."/>
            <person name="Fluhr R."/>
            <person name="Prusky D."/>
        </authorList>
    </citation>
    <scope>NUCLEOTIDE SEQUENCE [LARGE SCALE GENOMIC DNA]</scope>
    <source>
        <strain evidence="3">Cg-14</strain>
    </source>
</reference>
<dbReference type="Proteomes" id="UP000015530">
    <property type="component" value="Unassembled WGS sequence"/>
</dbReference>
<dbReference type="AlphaFoldDB" id="T0L8U5"/>
<comment type="caution">
    <text evidence="2">The sequence shown here is derived from an EMBL/GenBank/DDBJ whole genome shotgun (WGS) entry which is preliminary data.</text>
</comment>
<dbReference type="PANTHER" id="PTHR12110:SF38">
    <property type="entry name" value="DIOXYGENASE, PUTATIVE (AFU_ORTHOLOGUE AFUA_6G00240)-RELATED"/>
    <property type="match status" value="1"/>
</dbReference>
<dbReference type="InterPro" id="IPR013022">
    <property type="entry name" value="Xyl_isomerase-like_TIM-brl"/>
</dbReference>
<sequence>MLMLLFRKKWAIATVSLGKHPSHTLERKIEAAASYGFSGIGLVHADLLHHATSNGLSPLESAEQIKNLCTSRNLEILSLNPLKNFEGNLSTPLEERLRVASDWINLAVAAGAKFVQVPSQFLQHSTNDDDVIIPELQALADLAAQSRVSIAYEPVAFAAFHDTWKDGLRVVKSVGRPNFKLCLDSFHIHSRLWGDPYAHSGQLPNGETEIAESMAQFLKQAPKDHLCYLQLSGGSRFDPPLTDDSPLFDGLEVKDARLAWSRSARPFPLEKRGYFPVVEIMRTWSVDYGWDGWFSVEGFLKETELEGNGPEVMAERAVTFMQALYEKVHSAVLYQE</sequence>
<evidence type="ECO:0000313" key="2">
    <source>
        <dbReference type="EMBL" id="EQB48041.1"/>
    </source>
</evidence>
<protein>
    <recommendedName>
        <fullName evidence="1">Xylose isomerase-like TIM barrel domain-containing protein</fullName>
    </recommendedName>
</protein>
<feature type="domain" description="Xylose isomerase-like TIM barrel" evidence="1">
    <location>
        <begin position="29"/>
        <end position="315"/>
    </location>
</feature>
<dbReference type="OMA" id="NLCFAAH"/>
<name>T0L8U5_COLGC</name>
<accession>T0L8U5</accession>
<dbReference type="PANTHER" id="PTHR12110">
    <property type="entry name" value="HYDROXYPYRUVATE ISOMERASE"/>
    <property type="match status" value="1"/>
</dbReference>
<evidence type="ECO:0000259" key="1">
    <source>
        <dbReference type="Pfam" id="PF01261"/>
    </source>
</evidence>
<dbReference type="InterPro" id="IPR036237">
    <property type="entry name" value="Xyl_isomerase-like_sf"/>
</dbReference>
<dbReference type="Pfam" id="PF01261">
    <property type="entry name" value="AP_endonuc_2"/>
    <property type="match status" value="1"/>
</dbReference>